<comment type="caution">
    <text evidence="1">The sequence shown here is derived from an EMBL/GenBank/DDBJ whole genome shotgun (WGS) entry which is preliminary data.</text>
</comment>
<dbReference type="AlphaFoldDB" id="A0A8H5H3W2"/>
<dbReference type="OrthoDB" id="2745898at2759"/>
<sequence length="415" mass="46153">MAAMQKNNLNVCEATDDPGSTWNPPTTIAHTIPYEIINAIIIAVAAQPSHRSTRSTLAAFSAVASHFRNLAQMLLFRDLTIAFTDPKSESLQGSLSSNSRLCSFVEKLTLSIPSFPIQWDPLPTLPCVRKLEILGHPNHWSMAWYDLPETLRWNLGNIFQGPSLHSVTVKKIHYIPIGALCFGPGVHTLVLKAASIWYNNKNRITDGAFARRTEPPRTYLRTLILRDRSAIDSSSLSVLGGASFLPSVARLQGFTIDIKDDMDVDQCRGILRLAGLSMVELTLKFKPACAIWRKINLPNLSNLQRIFFLAQEPASLKHTVRVLEIMPETNKLANVTLTVSSTLCMKWMESLSENDMYASAPALVGQELDKVLGRARHSELRRVTIIPLSDQNSRLSDIFKETMPHLSTSGRLDLG</sequence>
<dbReference type="EMBL" id="JAACJP010000029">
    <property type="protein sequence ID" value="KAF5376243.1"/>
    <property type="molecule type" value="Genomic_DNA"/>
</dbReference>
<proteinExistence type="predicted"/>
<accession>A0A8H5H3W2</accession>
<keyword evidence="2" id="KW-1185">Reference proteome</keyword>
<protein>
    <submittedName>
        <fullName evidence="1">Uncharacterized protein</fullName>
    </submittedName>
</protein>
<gene>
    <name evidence="1" type="ORF">D9615_008473</name>
</gene>
<evidence type="ECO:0000313" key="1">
    <source>
        <dbReference type="EMBL" id="KAF5376243.1"/>
    </source>
</evidence>
<evidence type="ECO:0000313" key="2">
    <source>
        <dbReference type="Proteomes" id="UP000565441"/>
    </source>
</evidence>
<name>A0A8H5H3W2_9AGAR</name>
<reference evidence="1 2" key="1">
    <citation type="journal article" date="2020" name="ISME J.">
        <title>Uncovering the hidden diversity of litter-decomposition mechanisms in mushroom-forming fungi.</title>
        <authorList>
            <person name="Floudas D."/>
            <person name="Bentzer J."/>
            <person name="Ahren D."/>
            <person name="Johansson T."/>
            <person name="Persson P."/>
            <person name="Tunlid A."/>
        </authorList>
    </citation>
    <scope>NUCLEOTIDE SEQUENCE [LARGE SCALE GENOMIC DNA]</scope>
    <source>
        <strain evidence="1 2">CBS 661.87</strain>
    </source>
</reference>
<dbReference type="Proteomes" id="UP000565441">
    <property type="component" value="Unassembled WGS sequence"/>
</dbReference>
<organism evidence="1 2">
    <name type="scientific">Tricholomella constricta</name>
    <dbReference type="NCBI Taxonomy" id="117010"/>
    <lineage>
        <taxon>Eukaryota</taxon>
        <taxon>Fungi</taxon>
        <taxon>Dikarya</taxon>
        <taxon>Basidiomycota</taxon>
        <taxon>Agaricomycotina</taxon>
        <taxon>Agaricomycetes</taxon>
        <taxon>Agaricomycetidae</taxon>
        <taxon>Agaricales</taxon>
        <taxon>Tricholomatineae</taxon>
        <taxon>Lyophyllaceae</taxon>
        <taxon>Tricholomella</taxon>
    </lineage>
</organism>